<keyword evidence="2" id="KW-1185">Reference proteome</keyword>
<dbReference type="Proteomes" id="UP000054099">
    <property type="component" value="Unassembled WGS sequence"/>
</dbReference>
<dbReference type="EMBL" id="LNQN01000005">
    <property type="protein sequence ID" value="KSU82100.1"/>
    <property type="molecule type" value="Genomic_DNA"/>
</dbReference>
<accession>A0A0V8J589</accession>
<gene>
    <name evidence="1" type="ORF">AS030_17690</name>
</gene>
<comment type="caution">
    <text evidence="1">The sequence shown here is derived from an EMBL/GenBank/DDBJ whole genome shotgun (WGS) entry which is preliminary data.</text>
</comment>
<dbReference type="Gene3D" id="3.40.630.10">
    <property type="entry name" value="Zn peptidases"/>
    <property type="match status" value="1"/>
</dbReference>
<evidence type="ECO:0000313" key="2">
    <source>
        <dbReference type="Proteomes" id="UP000054099"/>
    </source>
</evidence>
<reference evidence="1 2" key="1">
    <citation type="journal article" date="2014" name="Antonie Van Leeuwenhoek">
        <title>Fictibacillus enclensis sp. nov., isolated from marine sediment.</title>
        <authorList>
            <person name="Dastager S.G."/>
            <person name="Mawlankar R."/>
            <person name="Srinivasan K."/>
            <person name="Tang S.K."/>
            <person name="Lee J.C."/>
            <person name="Ramana V.V."/>
            <person name="Shouche Y.S."/>
        </authorList>
    </citation>
    <scope>NUCLEOTIDE SEQUENCE [LARGE SCALE GENOMIC DNA]</scope>
    <source>
        <strain evidence="1 2">NIO-1003</strain>
    </source>
</reference>
<evidence type="ECO:0008006" key="3">
    <source>
        <dbReference type="Google" id="ProtNLM"/>
    </source>
</evidence>
<dbReference type="SUPFAM" id="SSF53187">
    <property type="entry name" value="Zn-dependent exopeptidases"/>
    <property type="match status" value="1"/>
</dbReference>
<evidence type="ECO:0000313" key="1">
    <source>
        <dbReference type="EMBL" id="KSU82100.1"/>
    </source>
</evidence>
<name>A0A0V8J589_9BACL</name>
<organism evidence="1 2">
    <name type="scientific">Fictibacillus enclensis</name>
    <dbReference type="NCBI Taxonomy" id="1017270"/>
    <lineage>
        <taxon>Bacteria</taxon>
        <taxon>Bacillati</taxon>
        <taxon>Bacillota</taxon>
        <taxon>Bacilli</taxon>
        <taxon>Bacillales</taxon>
        <taxon>Fictibacillaceae</taxon>
        <taxon>Fictibacillus</taxon>
    </lineage>
</organism>
<sequence>MTTAIESILHYVDKKEVVELTRSLIRIQSVYRPKVDDGNEEKVARFIAHYLKNMGLEVGFSMKK</sequence>
<dbReference type="AlphaFoldDB" id="A0A0V8J589"/>
<proteinExistence type="predicted"/>
<protein>
    <recommendedName>
        <fullName evidence="3">Peptidase M20 dimerisation domain-containing protein</fullName>
    </recommendedName>
</protein>